<reference evidence="9 10" key="1">
    <citation type="submission" date="2019-10" db="EMBL/GenBank/DDBJ databases">
        <authorList>
            <person name="Palmer J.M."/>
        </authorList>
    </citation>
    <scope>NUCLEOTIDE SEQUENCE [LARGE SCALE GENOMIC DNA]</scope>
    <source>
        <strain evidence="9 10">TWF694</strain>
    </source>
</reference>
<dbReference type="GO" id="GO:0016020">
    <property type="term" value="C:membrane"/>
    <property type="evidence" value="ECO:0007669"/>
    <property type="project" value="UniProtKB-SubCell"/>
</dbReference>
<feature type="transmembrane region" description="Helical" evidence="7">
    <location>
        <begin position="224"/>
        <end position="243"/>
    </location>
</feature>
<keyword evidence="4 7" id="KW-0472">Membrane</keyword>
<evidence type="ECO:0000313" key="10">
    <source>
        <dbReference type="Proteomes" id="UP001365542"/>
    </source>
</evidence>
<dbReference type="EMBL" id="JAVHJO010000008">
    <property type="protein sequence ID" value="KAK6538180.1"/>
    <property type="molecule type" value="Genomic_DNA"/>
</dbReference>
<keyword evidence="2 7" id="KW-0812">Transmembrane</keyword>
<accession>A0AAV9X7W7</accession>
<evidence type="ECO:0000256" key="7">
    <source>
        <dbReference type="SAM" id="Phobius"/>
    </source>
</evidence>
<feature type="transmembrane region" description="Helical" evidence="7">
    <location>
        <begin position="97"/>
        <end position="118"/>
    </location>
</feature>
<dbReference type="InterPro" id="IPR052337">
    <property type="entry name" value="SAT4-like"/>
</dbReference>
<comment type="caution">
    <text evidence="9">The sequence shown here is derived from an EMBL/GenBank/DDBJ whole genome shotgun (WGS) entry which is preliminary data.</text>
</comment>
<proteinExistence type="inferred from homology"/>
<sequence>MGQVPSHVPKPTTEERNELFKLFAIFAEQSGAKFLTTASEKEQIAKLYAPDYVPPTKDNEVVALSVVVLFCLVAAISLRFYSRFRYGVQNKALMDDWLVLLATLSCMAYTFVNLYAFLWGGFGRYTYDLSLKQFDHCLRLFVVNFAMFAIANTAVKVSILILYRRIFDSLQTRMRRVVYILIVVVILFCPISFIVLIAGCRPFKAFWHLEMRADPNVYCSNGATAAYIVGGIRTALDLIIFSLPIKHIWDIKNFSKRKKIAITAIFWFGLIACIGSILKLVFYAEFEHQDIFREVFRASVAESLEFTSAIIAACMPALLPMLKSVFRNAGTTVGKISSGASGGRFSTAKVSSGVRYSSATTTRVGTGPPESIKMKGIKISHAVSQTVEVHSDEEDDTELILQRPTGHGHVARQDSTDDKDLGSKSSSLHGNQSQTSV</sequence>
<gene>
    <name evidence="9" type="ORF">TWF694_011062</name>
</gene>
<evidence type="ECO:0000256" key="5">
    <source>
        <dbReference type="ARBA" id="ARBA00038359"/>
    </source>
</evidence>
<keyword evidence="10" id="KW-1185">Reference proteome</keyword>
<protein>
    <recommendedName>
        <fullName evidence="8">Rhodopsin domain-containing protein</fullName>
    </recommendedName>
</protein>
<evidence type="ECO:0000256" key="3">
    <source>
        <dbReference type="ARBA" id="ARBA00022989"/>
    </source>
</evidence>
<organism evidence="9 10">
    <name type="scientific">Orbilia ellipsospora</name>
    <dbReference type="NCBI Taxonomy" id="2528407"/>
    <lineage>
        <taxon>Eukaryota</taxon>
        <taxon>Fungi</taxon>
        <taxon>Dikarya</taxon>
        <taxon>Ascomycota</taxon>
        <taxon>Pezizomycotina</taxon>
        <taxon>Orbiliomycetes</taxon>
        <taxon>Orbiliales</taxon>
        <taxon>Orbiliaceae</taxon>
        <taxon>Orbilia</taxon>
    </lineage>
</organism>
<feature type="compositionally biased region" description="Basic and acidic residues" evidence="6">
    <location>
        <begin position="411"/>
        <end position="422"/>
    </location>
</feature>
<feature type="transmembrane region" description="Helical" evidence="7">
    <location>
        <begin position="176"/>
        <end position="199"/>
    </location>
</feature>
<dbReference type="PANTHER" id="PTHR33048:SF47">
    <property type="entry name" value="INTEGRAL MEMBRANE PROTEIN-RELATED"/>
    <property type="match status" value="1"/>
</dbReference>
<feature type="region of interest" description="Disordered" evidence="6">
    <location>
        <begin position="389"/>
        <end position="437"/>
    </location>
</feature>
<feature type="transmembrane region" description="Helical" evidence="7">
    <location>
        <begin position="264"/>
        <end position="284"/>
    </location>
</feature>
<name>A0AAV9X7W7_9PEZI</name>
<feature type="transmembrane region" description="Helical" evidence="7">
    <location>
        <begin position="61"/>
        <end position="81"/>
    </location>
</feature>
<dbReference type="Pfam" id="PF20684">
    <property type="entry name" value="Fung_rhodopsin"/>
    <property type="match status" value="1"/>
</dbReference>
<evidence type="ECO:0000256" key="1">
    <source>
        <dbReference type="ARBA" id="ARBA00004141"/>
    </source>
</evidence>
<evidence type="ECO:0000313" key="9">
    <source>
        <dbReference type="EMBL" id="KAK6538180.1"/>
    </source>
</evidence>
<dbReference type="Proteomes" id="UP001365542">
    <property type="component" value="Unassembled WGS sequence"/>
</dbReference>
<keyword evidence="3 7" id="KW-1133">Transmembrane helix</keyword>
<comment type="subcellular location">
    <subcellularLocation>
        <location evidence="1">Membrane</location>
        <topology evidence="1">Multi-pass membrane protein</topology>
    </subcellularLocation>
</comment>
<evidence type="ECO:0000256" key="6">
    <source>
        <dbReference type="SAM" id="MobiDB-lite"/>
    </source>
</evidence>
<evidence type="ECO:0000256" key="4">
    <source>
        <dbReference type="ARBA" id="ARBA00023136"/>
    </source>
</evidence>
<dbReference type="PANTHER" id="PTHR33048">
    <property type="entry name" value="PTH11-LIKE INTEGRAL MEMBRANE PROTEIN (AFU_ORTHOLOGUE AFUA_5G11245)"/>
    <property type="match status" value="1"/>
</dbReference>
<feature type="transmembrane region" description="Helical" evidence="7">
    <location>
        <begin position="138"/>
        <end position="164"/>
    </location>
</feature>
<feature type="domain" description="Rhodopsin" evidence="8">
    <location>
        <begin position="78"/>
        <end position="323"/>
    </location>
</feature>
<feature type="transmembrane region" description="Helical" evidence="7">
    <location>
        <begin position="304"/>
        <end position="322"/>
    </location>
</feature>
<evidence type="ECO:0000259" key="8">
    <source>
        <dbReference type="Pfam" id="PF20684"/>
    </source>
</evidence>
<dbReference type="AlphaFoldDB" id="A0AAV9X7W7"/>
<comment type="similarity">
    <text evidence="5">Belongs to the SAT4 family.</text>
</comment>
<evidence type="ECO:0000256" key="2">
    <source>
        <dbReference type="ARBA" id="ARBA00022692"/>
    </source>
</evidence>
<dbReference type="InterPro" id="IPR049326">
    <property type="entry name" value="Rhodopsin_dom_fungi"/>
</dbReference>